<dbReference type="GO" id="GO:0015020">
    <property type="term" value="F:glucuronosyltransferase activity"/>
    <property type="evidence" value="ECO:0007669"/>
    <property type="project" value="TreeGrafter"/>
</dbReference>
<proteinExistence type="predicted"/>
<dbReference type="GO" id="GO:0042285">
    <property type="term" value="F:xylosyltransferase activity"/>
    <property type="evidence" value="ECO:0007669"/>
    <property type="project" value="TreeGrafter"/>
</dbReference>
<evidence type="ECO:0000313" key="7">
    <source>
        <dbReference type="EMBL" id="KAK8843527.1"/>
    </source>
</evidence>
<keyword evidence="8" id="KW-1185">Reference proteome</keyword>
<accession>A0AAW0YD90</accession>
<dbReference type="PANTHER" id="PTHR12270:SF25">
    <property type="entry name" value="GLYCOSYLTRANSFERASE-LIKE PROTEIN LARGE"/>
    <property type="match status" value="1"/>
</dbReference>
<dbReference type="EMBL" id="JBCAWK010000015">
    <property type="protein sequence ID" value="KAK8843527.1"/>
    <property type="molecule type" value="Genomic_DNA"/>
</dbReference>
<keyword evidence="3" id="KW-0735">Signal-anchor</keyword>
<comment type="subcellular location">
    <subcellularLocation>
        <location evidence="1">Membrane</location>
        <topology evidence="1">Single-pass type II membrane protein</topology>
    </subcellularLocation>
</comment>
<evidence type="ECO:0000313" key="8">
    <source>
        <dbReference type="Proteomes" id="UP001388673"/>
    </source>
</evidence>
<gene>
    <name evidence="7" type="ORF">IAR55_007187</name>
</gene>
<sequence>MSNGETLINTTSLFQQQDPSLDKRFFRKAFPRTAYDVKMIPYYRRRTRNFAPERITLITWITVDRFPRLASLAKRDIGPISVVVYTPADDRKAATELHQLDQLLLAQPLVAALADIHLVTGTQMIMHNMWRNIARAFATTDWVMLWDADFEPCTDYQAGFERFRAVTGEKEWVNRLDRGKAALVMPVFEWVKSMGTNGLCPRDKEELAEQYRLLSIDAFESDNPKLSHATNYAHFVQSDKPYEVVDFEFLYEVYAIFRQDMDVWGDERFVGLGFERAAFTASMWLSDMELYVLPDQWAVHEPHPAAAIARKTSVDNLLAWNTFRTDLCHSTANSLSILGQLHLDAGRRVLMACQNLDLAGLKPDLKRLLMMSNVNHYRIENSQV</sequence>
<dbReference type="RefSeq" id="XP_066799475.1">
    <property type="nucleotide sequence ID" value="XM_066950260.1"/>
</dbReference>
<keyword evidence="5" id="KW-0472">Membrane</keyword>
<keyword evidence="4" id="KW-1133">Transmembrane helix</keyword>
<name>A0AAW0YD90_9TREE</name>
<evidence type="ECO:0000256" key="1">
    <source>
        <dbReference type="ARBA" id="ARBA00004606"/>
    </source>
</evidence>
<reference evidence="7 8" key="1">
    <citation type="journal article" date="2024" name="bioRxiv">
        <title>Comparative genomics of Cryptococcus and Kwoniella reveals pathogenesis evolution and contrasting karyotype dynamics via intercentromeric recombination or chromosome fusion.</title>
        <authorList>
            <person name="Coelho M.A."/>
            <person name="David-Palma M."/>
            <person name="Shea T."/>
            <person name="Bowers K."/>
            <person name="McGinley-Smith S."/>
            <person name="Mohammad A.W."/>
            <person name="Gnirke A."/>
            <person name="Yurkov A.M."/>
            <person name="Nowrousian M."/>
            <person name="Sun S."/>
            <person name="Cuomo C.A."/>
            <person name="Heitman J."/>
        </authorList>
    </citation>
    <scope>NUCLEOTIDE SEQUENCE [LARGE SCALE GENOMIC DNA]</scope>
    <source>
        <strain evidence="7 8">CBS 13917</strain>
    </source>
</reference>
<keyword evidence="6" id="KW-0325">Glycoprotein</keyword>
<dbReference type="InterPro" id="IPR051292">
    <property type="entry name" value="Xyl/GlcA_transferase"/>
</dbReference>
<evidence type="ECO:0000256" key="5">
    <source>
        <dbReference type="ARBA" id="ARBA00023136"/>
    </source>
</evidence>
<dbReference type="AlphaFoldDB" id="A0AAW0YD90"/>
<dbReference type="Proteomes" id="UP001388673">
    <property type="component" value="Unassembled WGS sequence"/>
</dbReference>
<protein>
    <submittedName>
        <fullName evidence="7">Uncharacterized protein</fullName>
    </submittedName>
</protein>
<dbReference type="GO" id="GO:0016020">
    <property type="term" value="C:membrane"/>
    <property type="evidence" value="ECO:0007669"/>
    <property type="project" value="UniProtKB-SubCell"/>
</dbReference>
<evidence type="ECO:0000256" key="2">
    <source>
        <dbReference type="ARBA" id="ARBA00022692"/>
    </source>
</evidence>
<dbReference type="GeneID" id="92184445"/>
<keyword evidence="2" id="KW-0812">Transmembrane</keyword>
<evidence type="ECO:0000256" key="6">
    <source>
        <dbReference type="ARBA" id="ARBA00023180"/>
    </source>
</evidence>
<dbReference type="Pfam" id="PF13896">
    <property type="entry name" value="Glyco_transf_49"/>
    <property type="match status" value="1"/>
</dbReference>
<dbReference type="GO" id="GO:0035269">
    <property type="term" value="P:protein O-linked glycosylation via mannose"/>
    <property type="evidence" value="ECO:0007669"/>
    <property type="project" value="TreeGrafter"/>
</dbReference>
<evidence type="ECO:0000256" key="4">
    <source>
        <dbReference type="ARBA" id="ARBA00022989"/>
    </source>
</evidence>
<comment type="caution">
    <text evidence="7">The sequence shown here is derived from an EMBL/GenBank/DDBJ whole genome shotgun (WGS) entry which is preliminary data.</text>
</comment>
<dbReference type="PANTHER" id="PTHR12270">
    <property type="entry name" value="GLYCOSYLTRANSFERASE-RELATED"/>
    <property type="match status" value="1"/>
</dbReference>
<evidence type="ECO:0000256" key="3">
    <source>
        <dbReference type="ARBA" id="ARBA00022968"/>
    </source>
</evidence>
<dbReference type="KEGG" id="kne:92184445"/>
<organism evidence="7 8">
    <name type="scientific">Kwoniella newhampshirensis</name>
    <dbReference type="NCBI Taxonomy" id="1651941"/>
    <lineage>
        <taxon>Eukaryota</taxon>
        <taxon>Fungi</taxon>
        <taxon>Dikarya</taxon>
        <taxon>Basidiomycota</taxon>
        <taxon>Agaricomycotina</taxon>
        <taxon>Tremellomycetes</taxon>
        <taxon>Tremellales</taxon>
        <taxon>Cryptococcaceae</taxon>
        <taxon>Kwoniella</taxon>
    </lineage>
</organism>